<dbReference type="PANTHER" id="PTHR23527">
    <property type="entry name" value="BLL3282 PROTEIN"/>
    <property type="match status" value="1"/>
</dbReference>
<dbReference type="InterPro" id="IPR036259">
    <property type="entry name" value="MFS_trans_sf"/>
</dbReference>
<feature type="compositionally biased region" description="Basic and acidic residues" evidence="1">
    <location>
        <begin position="49"/>
        <end position="58"/>
    </location>
</feature>
<feature type="transmembrane region" description="Helical" evidence="2">
    <location>
        <begin position="134"/>
        <end position="159"/>
    </location>
</feature>
<feature type="transmembrane region" description="Helical" evidence="2">
    <location>
        <begin position="219"/>
        <end position="238"/>
    </location>
</feature>
<dbReference type="EMBL" id="CP029788">
    <property type="protein sequence ID" value="AWT44773.1"/>
    <property type="molecule type" value="Genomic_DNA"/>
</dbReference>
<dbReference type="Proteomes" id="UP000247634">
    <property type="component" value="Chromosome"/>
</dbReference>
<proteinExistence type="predicted"/>
<feature type="transmembrane region" description="Helical" evidence="2">
    <location>
        <begin position="388"/>
        <end position="411"/>
    </location>
</feature>
<evidence type="ECO:0000256" key="2">
    <source>
        <dbReference type="SAM" id="Phobius"/>
    </source>
</evidence>
<evidence type="ECO:0000313" key="4">
    <source>
        <dbReference type="Proteomes" id="UP000247634"/>
    </source>
</evidence>
<feature type="transmembrane region" description="Helical" evidence="2">
    <location>
        <begin position="262"/>
        <end position="286"/>
    </location>
</feature>
<gene>
    <name evidence="3" type="ORF">DMT42_22415</name>
</gene>
<evidence type="ECO:0000313" key="3">
    <source>
        <dbReference type="EMBL" id="AWT44773.1"/>
    </source>
</evidence>
<feature type="transmembrane region" description="Helical" evidence="2">
    <location>
        <begin position="352"/>
        <end position="376"/>
    </location>
</feature>
<keyword evidence="2" id="KW-0812">Transmembrane</keyword>
<reference evidence="3 4" key="1">
    <citation type="submission" date="2018-06" db="EMBL/GenBank/DDBJ databases">
        <title>The complete genome sequence of a nosiheptide producer Streptomyces actuosus ATCC 25421: deducing the ability of producing a new class III lantibiotics.</title>
        <authorList>
            <person name="Liu W."/>
            <person name="Sun F."/>
            <person name="Hu Y."/>
        </authorList>
    </citation>
    <scope>NUCLEOTIDE SEQUENCE [LARGE SCALE GENOMIC DNA]</scope>
    <source>
        <strain evidence="3 4">ATCC 25421</strain>
    </source>
</reference>
<dbReference type="KEGG" id="sact:DMT42_22415"/>
<feature type="transmembrane region" description="Helical" evidence="2">
    <location>
        <begin position="327"/>
        <end position="346"/>
    </location>
</feature>
<feature type="region of interest" description="Disordered" evidence="1">
    <location>
        <begin position="1"/>
        <end position="63"/>
    </location>
</feature>
<feature type="transmembrane region" description="Helical" evidence="2">
    <location>
        <begin position="104"/>
        <end position="122"/>
    </location>
</feature>
<protein>
    <submittedName>
        <fullName evidence="3">MFS transporter</fullName>
    </submittedName>
</protein>
<keyword evidence="2" id="KW-1133">Transmembrane helix</keyword>
<accession>A0A2U9P5L8</accession>
<dbReference type="InterPro" id="IPR011701">
    <property type="entry name" value="MFS"/>
</dbReference>
<sequence length="458" mass="46475">MGDGRGRTSGRRLRDPRRRRRDRPCCPRLRGRAVFGQGGGPRLVSSPVREAHREKNAPADRAPSGVPAAAGVAAVTVLTSLPVFLPGAANGLVSAEFGWSSARMGAVLAVYWLASLAGAFLSKRAALPRVLERTLAVALLATCLGLLAAATAPAAGLWVNSVVGGAAYGYTQPHTNALLMRRCAPRFRPIAFGLKQAAVPAATLLASGAMPLLAGQGDWRTAFTAAAVLCGTGGVLLARREPPGQPASATGRSRGVPLRADAYLVALSGAGFFGAMVGNGLGGFLVLSLTARGTSLSVAGAVATAGAACNIVIRLAAGWLVGLRPGAAWGTLTGLFVAGAAGTALLTRPGLAVFAVGALLAYGGGWGWAGLLHYVIGLPYAGREQRATAYSQMGVSLGAAAGPMLCGVLFTAVSPAAAWWALTAAGVAAAVCVLLARTRTPHGRPARHPTCRVVHRAR</sequence>
<dbReference type="OrthoDB" id="5176013at2"/>
<dbReference type="GO" id="GO:0022857">
    <property type="term" value="F:transmembrane transporter activity"/>
    <property type="evidence" value="ECO:0007669"/>
    <property type="project" value="InterPro"/>
</dbReference>
<feature type="transmembrane region" description="Helical" evidence="2">
    <location>
        <begin position="65"/>
        <end position="84"/>
    </location>
</feature>
<name>A0A2U9P5L8_STRAS</name>
<dbReference type="SUPFAM" id="SSF103473">
    <property type="entry name" value="MFS general substrate transporter"/>
    <property type="match status" value="1"/>
</dbReference>
<dbReference type="Pfam" id="PF07690">
    <property type="entry name" value="MFS_1"/>
    <property type="match status" value="1"/>
</dbReference>
<evidence type="ECO:0000256" key="1">
    <source>
        <dbReference type="SAM" id="MobiDB-lite"/>
    </source>
</evidence>
<feature type="compositionally biased region" description="Basic residues" evidence="1">
    <location>
        <begin position="8"/>
        <end position="22"/>
    </location>
</feature>
<feature type="transmembrane region" description="Helical" evidence="2">
    <location>
        <begin position="417"/>
        <end position="436"/>
    </location>
</feature>
<dbReference type="PANTHER" id="PTHR23527:SF1">
    <property type="entry name" value="BLL3282 PROTEIN"/>
    <property type="match status" value="1"/>
</dbReference>
<dbReference type="AlphaFoldDB" id="A0A2U9P5L8"/>
<dbReference type="Gene3D" id="1.20.1250.20">
    <property type="entry name" value="MFS general substrate transporter like domains"/>
    <property type="match status" value="2"/>
</dbReference>
<organism evidence="3 4">
    <name type="scientific">Streptomyces actuosus</name>
    <dbReference type="NCBI Taxonomy" id="1885"/>
    <lineage>
        <taxon>Bacteria</taxon>
        <taxon>Bacillati</taxon>
        <taxon>Actinomycetota</taxon>
        <taxon>Actinomycetes</taxon>
        <taxon>Kitasatosporales</taxon>
        <taxon>Streptomycetaceae</taxon>
        <taxon>Streptomyces</taxon>
    </lineage>
</organism>
<dbReference type="InterPro" id="IPR052952">
    <property type="entry name" value="MFS-Transporter"/>
</dbReference>
<feature type="transmembrane region" description="Helical" evidence="2">
    <location>
        <begin position="298"/>
        <end position="320"/>
    </location>
</feature>
<keyword evidence="4" id="KW-1185">Reference proteome</keyword>
<keyword evidence="2" id="KW-0472">Membrane</keyword>